<proteinExistence type="predicted"/>
<dbReference type="OrthoDB" id="9879584at2"/>
<dbReference type="EMBL" id="FOKG01000006">
    <property type="protein sequence ID" value="SFB22239.1"/>
    <property type="molecule type" value="Genomic_DNA"/>
</dbReference>
<protein>
    <submittedName>
        <fullName evidence="1">Uncharacterized protein</fullName>
    </submittedName>
</protein>
<name>A0A1I0Z915_9PSEU</name>
<dbReference type="AlphaFoldDB" id="A0A1I0Z915"/>
<gene>
    <name evidence="1" type="ORF">SAMN05216266_106230</name>
</gene>
<dbReference type="Proteomes" id="UP000243799">
    <property type="component" value="Unassembled WGS sequence"/>
</dbReference>
<reference evidence="2" key="1">
    <citation type="submission" date="2016-10" db="EMBL/GenBank/DDBJ databases">
        <authorList>
            <person name="Varghese N."/>
            <person name="Submissions S."/>
        </authorList>
    </citation>
    <scope>NUCLEOTIDE SEQUENCE [LARGE SCALE GENOMIC DNA]</scope>
    <source>
        <strain evidence="2">CGMCC 4.3568</strain>
    </source>
</reference>
<keyword evidence="2" id="KW-1185">Reference proteome</keyword>
<organism evidence="1 2">
    <name type="scientific">Amycolatopsis marina</name>
    <dbReference type="NCBI Taxonomy" id="490629"/>
    <lineage>
        <taxon>Bacteria</taxon>
        <taxon>Bacillati</taxon>
        <taxon>Actinomycetota</taxon>
        <taxon>Actinomycetes</taxon>
        <taxon>Pseudonocardiales</taxon>
        <taxon>Pseudonocardiaceae</taxon>
        <taxon>Amycolatopsis</taxon>
    </lineage>
</organism>
<accession>A0A1I0Z915</accession>
<dbReference type="RefSeq" id="WP_143101823.1">
    <property type="nucleotide sequence ID" value="NZ_FOKG01000006.1"/>
</dbReference>
<evidence type="ECO:0000313" key="1">
    <source>
        <dbReference type="EMBL" id="SFB22239.1"/>
    </source>
</evidence>
<sequence length="137" mass="14720">MNAERLAFLDSIEANLTTTKLDRTISDEHKGKSKKSIKRMAVAAAVMAASASFSTLFNSTAYAITSETPVSVESSCGIPNPIPRDHFKSCGIGGYNHYFRSSWPSGPGGIRTCYSFWSELLDLGCGTDPGRTTQVCA</sequence>
<evidence type="ECO:0000313" key="2">
    <source>
        <dbReference type="Proteomes" id="UP000243799"/>
    </source>
</evidence>